<evidence type="ECO:0000313" key="1">
    <source>
        <dbReference type="EMBL" id="KAG0421808.1"/>
    </source>
</evidence>
<organism evidence="1 2">
    <name type="scientific">Ixodes persulcatus</name>
    <name type="common">Taiga tick</name>
    <dbReference type="NCBI Taxonomy" id="34615"/>
    <lineage>
        <taxon>Eukaryota</taxon>
        <taxon>Metazoa</taxon>
        <taxon>Ecdysozoa</taxon>
        <taxon>Arthropoda</taxon>
        <taxon>Chelicerata</taxon>
        <taxon>Arachnida</taxon>
        <taxon>Acari</taxon>
        <taxon>Parasitiformes</taxon>
        <taxon>Ixodida</taxon>
        <taxon>Ixodoidea</taxon>
        <taxon>Ixodidae</taxon>
        <taxon>Ixodinae</taxon>
        <taxon>Ixodes</taxon>
    </lineage>
</organism>
<dbReference type="Proteomes" id="UP000805193">
    <property type="component" value="Unassembled WGS sequence"/>
</dbReference>
<sequence>MDSIAQDTSGASLKGTGPAHQVRSNPIDESAASIQHGAMKYQAGSEGFQSINNCSLRDYGLRLGSEHAAGTAEFLKIVERWWSIVNVKTCNKGRRLRDDLQSPVMSMSGPQIEYLTNVIKWLDLWQSLKFDTGRPTPDTHSALRLTTSALVKLTSYCFQEIGFDHVMLGKFQTNSLEDRFGKYRQLASAQYHVSIRQILESERKLRLQKVLQLPDMEVAASSVEMDASVLEKFRIEVKDMNFANKVPNLPAITYMAGYCAHAALKKLSCTACRANLVLGHDIQVENSDIIRSMNRVGLEFPQPAVADAVVTTEIVLDKLRSEKYATQFHGLPSQTAALLTLTHNVLDDSNDLDVCDNGYSPQLVMRHILSAATNIVLNNYCETKNDQLVLKKLTQKRKMKTLKH</sequence>
<dbReference type="EMBL" id="JABSTQ010010316">
    <property type="protein sequence ID" value="KAG0421808.1"/>
    <property type="molecule type" value="Genomic_DNA"/>
</dbReference>
<accession>A0AC60PLN9</accession>
<keyword evidence="2" id="KW-1185">Reference proteome</keyword>
<comment type="caution">
    <text evidence="1">The sequence shown here is derived from an EMBL/GenBank/DDBJ whole genome shotgun (WGS) entry which is preliminary data.</text>
</comment>
<protein>
    <submittedName>
        <fullName evidence="1">Uncharacterized protein</fullName>
    </submittedName>
</protein>
<gene>
    <name evidence="1" type="ORF">HPB47_002319</name>
</gene>
<reference evidence="1 2" key="1">
    <citation type="journal article" date="2020" name="Cell">
        <title>Large-Scale Comparative Analyses of Tick Genomes Elucidate Their Genetic Diversity and Vector Capacities.</title>
        <authorList>
            <consortium name="Tick Genome and Microbiome Consortium (TIGMIC)"/>
            <person name="Jia N."/>
            <person name="Wang J."/>
            <person name="Shi W."/>
            <person name="Du L."/>
            <person name="Sun Y."/>
            <person name="Zhan W."/>
            <person name="Jiang J.F."/>
            <person name="Wang Q."/>
            <person name="Zhang B."/>
            <person name="Ji P."/>
            <person name="Bell-Sakyi L."/>
            <person name="Cui X.M."/>
            <person name="Yuan T.T."/>
            <person name="Jiang B.G."/>
            <person name="Yang W.F."/>
            <person name="Lam T.T."/>
            <person name="Chang Q.C."/>
            <person name="Ding S.J."/>
            <person name="Wang X.J."/>
            <person name="Zhu J.G."/>
            <person name="Ruan X.D."/>
            <person name="Zhao L."/>
            <person name="Wei J.T."/>
            <person name="Ye R.Z."/>
            <person name="Que T.C."/>
            <person name="Du C.H."/>
            <person name="Zhou Y.H."/>
            <person name="Cheng J.X."/>
            <person name="Dai P.F."/>
            <person name="Guo W.B."/>
            <person name="Han X.H."/>
            <person name="Huang E.J."/>
            <person name="Li L.F."/>
            <person name="Wei W."/>
            <person name="Gao Y.C."/>
            <person name="Liu J.Z."/>
            <person name="Shao H.Z."/>
            <person name="Wang X."/>
            <person name="Wang C.C."/>
            <person name="Yang T.C."/>
            <person name="Huo Q.B."/>
            <person name="Li W."/>
            <person name="Chen H.Y."/>
            <person name="Chen S.E."/>
            <person name="Zhou L.G."/>
            <person name="Ni X.B."/>
            <person name="Tian J.H."/>
            <person name="Sheng Y."/>
            <person name="Liu T."/>
            <person name="Pan Y.S."/>
            <person name="Xia L.Y."/>
            <person name="Li J."/>
            <person name="Zhao F."/>
            <person name="Cao W.C."/>
        </authorList>
    </citation>
    <scope>NUCLEOTIDE SEQUENCE [LARGE SCALE GENOMIC DNA]</scope>
    <source>
        <strain evidence="1">Iper-2018</strain>
    </source>
</reference>
<name>A0AC60PLN9_IXOPE</name>
<proteinExistence type="predicted"/>
<evidence type="ECO:0000313" key="2">
    <source>
        <dbReference type="Proteomes" id="UP000805193"/>
    </source>
</evidence>